<gene>
    <name evidence="9" type="primary">hemH</name>
    <name evidence="11" type="ORF">F4Y08_15930</name>
</gene>
<keyword evidence="6 9" id="KW-0456">Lyase</keyword>
<organism evidence="11">
    <name type="scientific">Caldilineaceae bacterium SB0662_bin_9</name>
    <dbReference type="NCBI Taxonomy" id="2605258"/>
    <lineage>
        <taxon>Bacteria</taxon>
        <taxon>Bacillati</taxon>
        <taxon>Chloroflexota</taxon>
        <taxon>Caldilineae</taxon>
        <taxon>Caldilineales</taxon>
        <taxon>Caldilineaceae</taxon>
    </lineage>
</organism>
<name>A0A6B1DYI4_9CHLR</name>
<comment type="caution">
    <text evidence="11">The sequence shown here is derived from an EMBL/GenBank/DDBJ whole genome shotgun (WGS) entry which is preliminary data.</text>
</comment>
<evidence type="ECO:0000256" key="9">
    <source>
        <dbReference type="HAMAP-Rule" id="MF_00323"/>
    </source>
</evidence>
<comment type="pathway">
    <text evidence="9 10">Porphyrin-containing compound metabolism; protoheme biosynthesis; protoheme from protoporphyrin-IX: step 1/1.</text>
</comment>
<keyword evidence="4 9" id="KW-0408">Iron</keyword>
<evidence type="ECO:0000256" key="4">
    <source>
        <dbReference type="ARBA" id="ARBA00023004"/>
    </source>
</evidence>
<dbReference type="InterPro" id="IPR019772">
    <property type="entry name" value="Ferrochelatase_AS"/>
</dbReference>
<evidence type="ECO:0000256" key="2">
    <source>
        <dbReference type="ARBA" id="ARBA00022490"/>
    </source>
</evidence>
<keyword evidence="5 9" id="KW-0350">Heme biosynthesis</keyword>
<dbReference type="PROSITE" id="PS00534">
    <property type="entry name" value="FERROCHELATASE"/>
    <property type="match status" value="1"/>
</dbReference>
<dbReference type="EMBL" id="VXPY01000115">
    <property type="protein sequence ID" value="MYD91795.1"/>
    <property type="molecule type" value="Genomic_DNA"/>
</dbReference>
<keyword evidence="3 9" id="KW-0479">Metal-binding</keyword>
<dbReference type="GO" id="GO:0006783">
    <property type="term" value="P:heme biosynthetic process"/>
    <property type="evidence" value="ECO:0007669"/>
    <property type="project" value="UniProtKB-UniRule"/>
</dbReference>
<dbReference type="Pfam" id="PF00762">
    <property type="entry name" value="Ferrochelatase"/>
    <property type="match status" value="1"/>
</dbReference>
<evidence type="ECO:0000313" key="11">
    <source>
        <dbReference type="EMBL" id="MYD91795.1"/>
    </source>
</evidence>
<dbReference type="CDD" id="cd00419">
    <property type="entry name" value="Ferrochelatase_C"/>
    <property type="match status" value="1"/>
</dbReference>
<comment type="catalytic activity">
    <reaction evidence="8">
        <text>Fe-coproporphyrin III + 2 H(+) = coproporphyrin III + Fe(2+)</text>
        <dbReference type="Rhea" id="RHEA:49572"/>
        <dbReference type="ChEBI" id="CHEBI:15378"/>
        <dbReference type="ChEBI" id="CHEBI:29033"/>
        <dbReference type="ChEBI" id="CHEBI:68438"/>
        <dbReference type="ChEBI" id="CHEBI:131725"/>
        <dbReference type="EC" id="4.99.1.9"/>
    </reaction>
    <physiologicalReaction direction="right-to-left" evidence="8">
        <dbReference type="Rhea" id="RHEA:49574"/>
    </physiologicalReaction>
</comment>
<comment type="subcellular location">
    <subcellularLocation>
        <location evidence="9 10">Cytoplasm</location>
    </subcellularLocation>
</comment>
<dbReference type="PANTHER" id="PTHR11108:SF1">
    <property type="entry name" value="FERROCHELATASE, MITOCHONDRIAL"/>
    <property type="match status" value="1"/>
</dbReference>
<dbReference type="InterPro" id="IPR001015">
    <property type="entry name" value="Ferrochelatase"/>
</dbReference>
<sequence>MSEPGERPRTEALSVNDANQDRIGVLLVNVGTPEGTSFREVRRYLREFLWDRRVIEVSRPVWWFIMNAIILNTRPQRSGRVYARIWNRELDESPLKTITRNQCHNVAAAFGDRAGILVDWAMCYGSPSIEQKIHKLQEEGCGRILLFPLYPQYTATTTAAVQDKAFDILKTMRWQPAIRTVPAFPDHPMYIDALIESLRSYLSRLDWEPDLVLASFHGLPTNYVERGDPYYRHCLRTVQGMVQRLGWDPSRLQAVFQSRFGREEWLQPYAEETVRELAVSGVKNLVVITPGFVADCLETLEEVALEMKETFLEHGGHQFGTVPCLNEGQAVVRLLVELVHNELAGWLVPEADLETRLDEQLTPATLFTPFEVQAAVLPEHPPRYISPVHAVRI</sequence>
<dbReference type="EC" id="4.98.1.1" evidence="9 10"/>
<dbReference type="InterPro" id="IPR033644">
    <property type="entry name" value="Ferrochelatase_C"/>
</dbReference>
<dbReference type="InterPro" id="IPR033659">
    <property type="entry name" value="Ferrochelatase_N"/>
</dbReference>
<evidence type="ECO:0000256" key="3">
    <source>
        <dbReference type="ARBA" id="ARBA00022723"/>
    </source>
</evidence>
<evidence type="ECO:0000256" key="7">
    <source>
        <dbReference type="ARBA" id="ARBA00023244"/>
    </source>
</evidence>
<reference evidence="11" key="1">
    <citation type="submission" date="2019-09" db="EMBL/GenBank/DDBJ databases">
        <title>Characterisation of the sponge microbiome using genome-centric metagenomics.</title>
        <authorList>
            <person name="Engelberts J.P."/>
            <person name="Robbins S.J."/>
            <person name="De Goeij J.M."/>
            <person name="Aranda M."/>
            <person name="Bell S.C."/>
            <person name="Webster N.S."/>
        </authorList>
    </citation>
    <scope>NUCLEOTIDE SEQUENCE</scope>
    <source>
        <strain evidence="11">SB0662_bin_9</strain>
    </source>
</reference>
<dbReference type="GO" id="GO:0004325">
    <property type="term" value="F:ferrochelatase activity"/>
    <property type="evidence" value="ECO:0007669"/>
    <property type="project" value="UniProtKB-UniRule"/>
</dbReference>
<dbReference type="GO" id="GO:0046872">
    <property type="term" value="F:metal ion binding"/>
    <property type="evidence" value="ECO:0007669"/>
    <property type="project" value="UniProtKB-KW"/>
</dbReference>
<dbReference type="UniPathway" id="UPA00252">
    <property type="reaction ID" value="UER00325"/>
</dbReference>
<feature type="binding site" evidence="9">
    <location>
        <position position="298"/>
    </location>
    <ligand>
        <name>Fe(2+)</name>
        <dbReference type="ChEBI" id="CHEBI:29033"/>
    </ligand>
</feature>
<dbReference type="Gene3D" id="3.40.50.1400">
    <property type="match status" value="2"/>
</dbReference>
<keyword evidence="2 9" id="KW-0963">Cytoplasm</keyword>
<dbReference type="CDD" id="cd03411">
    <property type="entry name" value="Ferrochelatase_N"/>
    <property type="match status" value="1"/>
</dbReference>
<protein>
    <recommendedName>
        <fullName evidence="9 10">Ferrochelatase</fullName>
        <ecNumber evidence="9 10">4.98.1.1</ecNumber>
    </recommendedName>
    <alternativeName>
        <fullName evidence="9">Heme synthase</fullName>
    </alternativeName>
    <alternativeName>
        <fullName evidence="9">Protoheme ferro-lyase</fullName>
    </alternativeName>
</protein>
<dbReference type="SUPFAM" id="SSF53800">
    <property type="entry name" value="Chelatase"/>
    <property type="match status" value="1"/>
</dbReference>
<evidence type="ECO:0000256" key="10">
    <source>
        <dbReference type="RuleBase" id="RU000607"/>
    </source>
</evidence>
<dbReference type="AlphaFoldDB" id="A0A6B1DYI4"/>
<feature type="binding site" evidence="9">
    <location>
        <position position="217"/>
    </location>
    <ligand>
        <name>Fe(2+)</name>
        <dbReference type="ChEBI" id="CHEBI:29033"/>
    </ligand>
</feature>
<keyword evidence="7 9" id="KW-0627">Porphyrin biosynthesis</keyword>
<evidence type="ECO:0000256" key="5">
    <source>
        <dbReference type="ARBA" id="ARBA00023133"/>
    </source>
</evidence>
<comment type="similarity">
    <text evidence="1 9 10">Belongs to the ferrochelatase family.</text>
</comment>
<comment type="catalytic activity">
    <reaction evidence="9 10">
        <text>heme b + 2 H(+) = protoporphyrin IX + Fe(2+)</text>
        <dbReference type="Rhea" id="RHEA:22584"/>
        <dbReference type="ChEBI" id="CHEBI:15378"/>
        <dbReference type="ChEBI" id="CHEBI:29033"/>
        <dbReference type="ChEBI" id="CHEBI:57306"/>
        <dbReference type="ChEBI" id="CHEBI:60344"/>
        <dbReference type="EC" id="4.98.1.1"/>
    </reaction>
</comment>
<dbReference type="PANTHER" id="PTHR11108">
    <property type="entry name" value="FERROCHELATASE"/>
    <property type="match status" value="1"/>
</dbReference>
<evidence type="ECO:0000256" key="8">
    <source>
        <dbReference type="ARBA" id="ARBA00024536"/>
    </source>
</evidence>
<proteinExistence type="inferred from homology"/>
<dbReference type="HAMAP" id="MF_00323">
    <property type="entry name" value="Ferrochelatase"/>
    <property type="match status" value="1"/>
</dbReference>
<evidence type="ECO:0000256" key="1">
    <source>
        <dbReference type="ARBA" id="ARBA00007718"/>
    </source>
</evidence>
<accession>A0A6B1DYI4</accession>
<comment type="function">
    <text evidence="9 10">Catalyzes the ferrous insertion into protoporphyrin IX.</text>
</comment>
<dbReference type="FunFam" id="3.40.50.1400:FF:000002">
    <property type="entry name" value="Ferrochelatase"/>
    <property type="match status" value="1"/>
</dbReference>
<dbReference type="GO" id="GO:0005737">
    <property type="term" value="C:cytoplasm"/>
    <property type="evidence" value="ECO:0007669"/>
    <property type="project" value="UniProtKB-SubCell"/>
</dbReference>
<evidence type="ECO:0000256" key="6">
    <source>
        <dbReference type="ARBA" id="ARBA00023239"/>
    </source>
</evidence>
<dbReference type="NCBIfam" id="TIGR00109">
    <property type="entry name" value="hemH"/>
    <property type="match status" value="1"/>
</dbReference>